<organism evidence="2 3">
    <name type="scientific">Patiriisocius hiemis</name>
    <dbReference type="NCBI Taxonomy" id="3075604"/>
    <lineage>
        <taxon>Bacteria</taxon>
        <taxon>Pseudomonadati</taxon>
        <taxon>Bacteroidota</taxon>
        <taxon>Flavobacteriia</taxon>
        <taxon>Flavobacteriales</taxon>
        <taxon>Flavobacteriaceae</taxon>
        <taxon>Patiriisocius</taxon>
    </lineage>
</organism>
<dbReference type="Pfam" id="PF07610">
    <property type="entry name" value="DUF1573"/>
    <property type="match status" value="1"/>
</dbReference>
<dbReference type="RefSeq" id="WP_311332774.1">
    <property type="nucleotide sequence ID" value="NZ_JAVRHZ010000003.1"/>
</dbReference>
<dbReference type="InterPro" id="IPR013783">
    <property type="entry name" value="Ig-like_fold"/>
</dbReference>
<dbReference type="EMBL" id="JAVRHZ010000003">
    <property type="protein sequence ID" value="MDT0555822.1"/>
    <property type="molecule type" value="Genomic_DNA"/>
</dbReference>
<evidence type="ECO:0000313" key="2">
    <source>
        <dbReference type="EMBL" id="MDT0555822.1"/>
    </source>
</evidence>
<comment type="caution">
    <text evidence="2">The sequence shown here is derived from an EMBL/GenBank/DDBJ whole genome shotgun (WGS) entry which is preliminary data.</text>
</comment>
<dbReference type="Gene3D" id="2.60.40.10">
    <property type="entry name" value="Immunoglobulins"/>
    <property type="match status" value="1"/>
</dbReference>
<feature type="signal peptide" evidence="1">
    <location>
        <begin position="1"/>
        <end position="27"/>
    </location>
</feature>
<dbReference type="PANTHER" id="PTHR37833">
    <property type="entry name" value="LIPOPROTEIN-RELATED"/>
    <property type="match status" value="1"/>
</dbReference>
<feature type="chain" id="PRO_5046510939" evidence="1">
    <location>
        <begin position="28"/>
        <end position="139"/>
    </location>
</feature>
<name>A0ABU2YCT2_9FLAO</name>
<dbReference type="PANTHER" id="PTHR37833:SF1">
    <property type="entry name" value="SIGNAL PEPTIDE PROTEIN"/>
    <property type="match status" value="1"/>
</dbReference>
<protein>
    <submittedName>
        <fullName evidence="2">DUF1573 domain-containing protein</fullName>
    </submittedName>
</protein>
<keyword evidence="3" id="KW-1185">Reference proteome</keyword>
<proteinExistence type="predicted"/>
<dbReference type="Proteomes" id="UP001254488">
    <property type="component" value="Unassembled WGS sequence"/>
</dbReference>
<accession>A0ABU2YCT2</accession>
<dbReference type="InterPro" id="IPR011467">
    <property type="entry name" value="DUF1573"/>
</dbReference>
<keyword evidence="1" id="KW-0732">Signal</keyword>
<sequence length="139" mass="15026">MKRTVNILKTSVVLVLFIVASFSTVKAQELALVEKAAVIEFESQTIDYGKVAQNSDGERTFYFKNTGNAPLVLTNVKSSCGCTVPNYSKEPIMPGKEGEIAVKYDTKKLGAFTKTITVSSNAKEGKVTLKIKGEIVGSK</sequence>
<evidence type="ECO:0000313" key="3">
    <source>
        <dbReference type="Proteomes" id="UP001254488"/>
    </source>
</evidence>
<evidence type="ECO:0000256" key="1">
    <source>
        <dbReference type="SAM" id="SignalP"/>
    </source>
</evidence>
<reference evidence="2 3" key="1">
    <citation type="submission" date="2023-09" db="EMBL/GenBank/DDBJ databases">
        <authorList>
            <person name="Rey-Velasco X."/>
        </authorList>
    </citation>
    <scope>NUCLEOTIDE SEQUENCE [LARGE SCALE GENOMIC DNA]</scope>
    <source>
        <strain evidence="2 3">W242</strain>
    </source>
</reference>
<gene>
    <name evidence="2" type="ORF">RM538_07400</name>
</gene>